<dbReference type="EMBL" id="AAZDVE040000006">
    <property type="protein sequence ID" value="EMP9432212.1"/>
    <property type="molecule type" value="Genomic_DNA"/>
</dbReference>
<feature type="domain" description="PapC-like C-terminal" evidence="10">
    <location>
        <begin position="762"/>
        <end position="817"/>
    </location>
</feature>
<evidence type="ECO:0000256" key="1">
    <source>
        <dbReference type="ARBA" id="ARBA00004571"/>
    </source>
</evidence>
<reference evidence="12" key="1">
    <citation type="submission" date="2024-02" db="EMBL/GenBank/DDBJ databases">
        <authorList>
            <consortium name="Clinical and Environmental Microbiology Branch: Whole genome sequencing antimicrobial resistance pathogens in the healthcare setting"/>
        </authorList>
    </citation>
    <scope>NUCLEOTIDE SEQUENCE</scope>
    <source>
        <strain evidence="12">2020GO-00142</strain>
    </source>
</reference>
<dbReference type="Pfam" id="PF00577">
    <property type="entry name" value="Usher"/>
    <property type="match status" value="1"/>
</dbReference>
<dbReference type="InterPro" id="IPR000015">
    <property type="entry name" value="Fimb_usher"/>
</dbReference>
<evidence type="ECO:0000256" key="9">
    <source>
        <dbReference type="SAM" id="SignalP"/>
    </source>
</evidence>
<dbReference type="InterPro" id="IPR043142">
    <property type="entry name" value="PapC-like_C_sf"/>
</dbReference>
<evidence type="ECO:0000256" key="5">
    <source>
        <dbReference type="ARBA" id="ARBA00022692"/>
    </source>
</evidence>
<name>A0AAI9HYA2_PROST</name>
<dbReference type="InterPro" id="IPR025949">
    <property type="entry name" value="PapC-like_C"/>
</dbReference>
<sequence>MEQSMMFKHCKVRQVVLFTFGFMAWTAGASEFNTDVLDAQDIQHIDISQFSVAGYVPPGDYVLTVFVNGLRLGAPRDITVYDENTQAEVPSQRICIPADMLELIGLKSSAEKKVTLSDNGQCLDFSSLSGIQTKVELSTLSLHITIPQMWMEYRDPYWTPPALWEEGINGGFIDFNANMSATKEKGGTRRVYLSANGTTGINIGAWRLRGDYHANYQNQRGSHYPQETHQFDFSRLYAFTSLKESAAILTLGENDFYSDIFDAWQYSGISLESDDRMLPPKLVGYAPEIIGVANTNATVIIRSQERVIAETAVPPGPFRIQTLDSGIRGGLDVTVREENGEEKKFSISTASLPYLTRPGRLIYKLVGGKTRYDGRHLTGQPIIGGEFSYGVSNTWSVYGGTQANGYYQTLALGLGRDLFAIGAISADITQSFSDLPDERLQGRSYRFNYAKSFDDLRTDITFAGYRFADKEYRTLTQFMDEERIGVTPRAQKENYQVYLNKYFENFNISLNYQYSTYWQNDSQTQYGLYASTNMSLPTLSQYDTNLSLSATRTERDNGVADDAINVYFSVPLYTGHSVTFSELYSRASGHHQYNHNMGYSGYNATDNYSLNMGYNHGQNIDNQTSLSGFYSRDLSQANISANASYVPHQYRSIGGSINSGVTVTAKGAALHRSAHGDTRLMIDTAGASDVPLDNGVIKTNGFGLAVIPNVNSYRKSTASINTSKLPDNLETMVSTTDITLTKGAIGYRHLPVMKGEKLFAILSLENGQSLPFGASVRNVDNQELGIVGEDGVTWLVGVSAQETLFAYWNNHKQCELRLPDNFTQSSNMLLLPCIQSAASLPTAYSKGH</sequence>
<keyword evidence="6 9" id="KW-0732">Signal</keyword>
<dbReference type="Gene3D" id="3.10.20.410">
    <property type="match status" value="1"/>
</dbReference>
<feature type="signal peptide" evidence="9">
    <location>
        <begin position="1"/>
        <end position="29"/>
    </location>
</feature>
<keyword evidence="7" id="KW-0472">Membrane</keyword>
<comment type="subcellular location">
    <subcellularLocation>
        <location evidence="1">Cell outer membrane</location>
        <topology evidence="1">Multi-pass membrane protein</topology>
    </subcellularLocation>
</comment>
<proteinExistence type="inferred from homology"/>
<protein>
    <submittedName>
        <fullName evidence="12">Fimbria/pilus outer membrane usher protein</fullName>
    </submittedName>
</protein>
<evidence type="ECO:0000259" key="11">
    <source>
        <dbReference type="Pfam" id="PF13954"/>
    </source>
</evidence>
<dbReference type="GO" id="GO:0009297">
    <property type="term" value="P:pilus assembly"/>
    <property type="evidence" value="ECO:0007669"/>
    <property type="project" value="InterPro"/>
</dbReference>
<dbReference type="Pfam" id="PF13953">
    <property type="entry name" value="PapC_C"/>
    <property type="match status" value="1"/>
</dbReference>
<dbReference type="GO" id="GO:0009279">
    <property type="term" value="C:cell outer membrane"/>
    <property type="evidence" value="ECO:0007669"/>
    <property type="project" value="UniProtKB-SubCell"/>
</dbReference>
<comment type="caution">
    <text evidence="12">The sequence shown here is derived from an EMBL/GenBank/DDBJ whole genome shotgun (WGS) entry which is preliminary data.</text>
</comment>
<evidence type="ECO:0000256" key="4">
    <source>
        <dbReference type="ARBA" id="ARBA00022452"/>
    </source>
</evidence>
<dbReference type="Gene3D" id="2.60.40.2070">
    <property type="match status" value="1"/>
</dbReference>
<feature type="chain" id="PRO_5042603052" evidence="9">
    <location>
        <begin position="30"/>
        <end position="848"/>
    </location>
</feature>
<evidence type="ECO:0000256" key="8">
    <source>
        <dbReference type="ARBA" id="ARBA00023237"/>
    </source>
</evidence>
<keyword evidence="5" id="KW-0812">Transmembrane</keyword>
<dbReference type="Pfam" id="PF13954">
    <property type="entry name" value="PapC_N"/>
    <property type="match status" value="1"/>
</dbReference>
<dbReference type="InterPro" id="IPR042186">
    <property type="entry name" value="FimD_plug_dom"/>
</dbReference>
<evidence type="ECO:0000256" key="2">
    <source>
        <dbReference type="ARBA" id="ARBA00008064"/>
    </source>
</evidence>
<dbReference type="PANTHER" id="PTHR30451:SF10">
    <property type="entry name" value="OUTER MEMBRANE USHER PROTEIN YFCU-RELATED"/>
    <property type="match status" value="1"/>
</dbReference>
<dbReference type="InterPro" id="IPR025885">
    <property type="entry name" value="PapC_N"/>
</dbReference>
<dbReference type="InterPro" id="IPR037224">
    <property type="entry name" value="PapC_N_sf"/>
</dbReference>
<feature type="domain" description="PapC N-terminal" evidence="11">
    <location>
        <begin position="31"/>
        <end position="178"/>
    </location>
</feature>
<keyword evidence="4" id="KW-1134">Transmembrane beta strand</keyword>
<accession>A0AAI9HYA2</accession>
<evidence type="ECO:0000256" key="3">
    <source>
        <dbReference type="ARBA" id="ARBA00022448"/>
    </source>
</evidence>
<evidence type="ECO:0000259" key="10">
    <source>
        <dbReference type="Pfam" id="PF13953"/>
    </source>
</evidence>
<dbReference type="AlphaFoldDB" id="A0AAI9HYA2"/>
<dbReference type="Gene3D" id="2.60.40.2610">
    <property type="entry name" value="Outer membrane usher protein FimD, plug domain"/>
    <property type="match status" value="1"/>
</dbReference>
<dbReference type="PANTHER" id="PTHR30451">
    <property type="entry name" value="OUTER MEMBRANE USHER PROTEIN"/>
    <property type="match status" value="1"/>
</dbReference>
<dbReference type="GO" id="GO:0015473">
    <property type="term" value="F:fimbrial usher porin activity"/>
    <property type="evidence" value="ECO:0007669"/>
    <property type="project" value="InterPro"/>
</dbReference>
<evidence type="ECO:0000256" key="7">
    <source>
        <dbReference type="ARBA" id="ARBA00023136"/>
    </source>
</evidence>
<organism evidence="12">
    <name type="scientific">Providencia stuartii</name>
    <dbReference type="NCBI Taxonomy" id="588"/>
    <lineage>
        <taxon>Bacteria</taxon>
        <taxon>Pseudomonadati</taxon>
        <taxon>Pseudomonadota</taxon>
        <taxon>Gammaproteobacteria</taxon>
        <taxon>Enterobacterales</taxon>
        <taxon>Morganellaceae</taxon>
        <taxon>Providencia</taxon>
    </lineage>
</organism>
<dbReference type="Gene3D" id="2.60.40.3110">
    <property type="match status" value="1"/>
</dbReference>
<evidence type="ECO:0000313" key="12">
    <source>
        <dbReference type="EMBL" id="EMP9432212.1"/>
    </source>
</evidence>
<dbReference type="SUPFAM" id="SSF141729">
    <property type="entry name" value="FimD N-terminal domain-like"/>
    <property type="match status" value="1"/>
</dbReference>
<evidence type="ECO:0000256" key="6">
    <source>
        <dbReference type="ARBA" id="ARBA00022729"/>
    </source>
</evidence>
<keyword evidence="8" id="KW-0998">Cell outer membrane</keyword>
<comment type="similarity">
    <text evidence="2">Belongs to the fimbrial export usher family.</text>
</comment>
<keyword evidence="3" id="KW-0813">Transport</keyword>
<gene>
    <name evidence="12" type="ORF">JRA39_001229</name>
</gene>